<keyword evidence="2 11" id="KW-0813">Transport</keyword>
<evidence type="ECO:0000259" key="15">
    <source>
        <dbReference type="Pfam" id="PF00593"/>
    </source>
</evidence>
<feature type="domain" description="TonB-dependent receptor-like beta-barrel" evidence="15">
    <location>
        <begin position="279"/>
        <end position="722"/>
    </location>
</feature>
<protein>
    <submittedName>
        <fullName evidence="17">Iron complex outermembrane receptor protein</fullName>
    </submittedName>
</protein>
<evidence type="ECO:0000313" key="18">
    <source>
        <dbReference type="Proteomes" id="UP000539175"/>
    </source>
</evidence>
<evidence type="ECO:0000256" key="11">
    <source>
        <dbReference type="PROSITE-ProRule" id="PRU01360"/>
    </source>
</evidence>
<reference evidence="17 18" key="1">
    <citation type="submission" date="2020-08" db="EMBL/GenBank/DDBJ databases">
        <title>Genomic Encyclopedia of Type Strains, Phase IV (KMG-IV): sequencing the most valuable type-strain genomes for metagenomic binning, comparative biology and taxonomic classification.</title>
        <authorList>
            <person name="Goeker M."/>
        </authorList>
    </citation>
    <scope>NUCLEOTIDE SEQUENCE [LARGE SCALE GENOMIC DNA]</scope>
    <source>
        <strain evidence="17 18">DSM 22198</strain>
    </source>
</reference>
<evidence type="ECO:0000256" key="14">
    <source>
        <dbReference type="SAM" id="SignalP"/>
    </source>
</evidence>
<gene>
    <name evidence="17" type="ORF">FHS74_003826</name>
</gene>
<evidence type="ECO:0000256" key="10">
    <source>
        <dbReference type="ARBA" id="ARBA00023237"/>
    </source>
</evidence>
<dbReference type="Proteomes" id="UP000539175">
    <property type="component" value="Unassembled WGS sequence"/>
</dbReference>
<dbReference type="RefSeq" id="WP_184803530.1">
    <property type="nucleotide sequence ID" value="NZ_JACIIZ010000011.1"/>
</dbReference>
<dbReference type="InterPro" id="IPR039426">
    <property type="entry name" value="TonB-dep_rcpt-like"/>
</dbReference>
<dbReference type="PANTHER" id="PTHR32552">
    <property type="entry name" value="FERRICHROME IRON RECEPTOR-RELATED"/>
    <property type="match status" value="1"/>
</dbReference>
<dbReference type="InterPro" id="IPR012910">
    <property type="entry name" value="Plug_dom"/>
</dbReference>
<comment type="similarity">
    <text evidence="11 12">Belongs to the TonB-dependent receptor family.</text>
</comment>
<dbReference type="PANTHER" id="PTHR32552:SF81">
    <property type="entry name" value="TONB-DEPENDENT OUTER MEMBRANE RECEPTOR"/>
    <property type="match status" value="1"/>
</dbReference>
<keyword evidence="18" id="KW-1185">Reference proteome</keyword>
<feature type="domain" description="TonB-dependent receptor plug" evidence="16">
    <location>
        <begin position="72"/>
        <end position="178"/>
    </location>
</feature>
<evidence type="ECO:0000256" key="5">
    <source>
        <dbReference type="ARBA" id="ARBA00022692"/>
    </source>
</evidence>
<keyword evidence="3 11" id="KW-1134">Transmembrane beta strand</keyword>
<dbReference type="InterPro" id="IPR036942">
    <property type="entry name" value="Beta-barrel_TonB_sf"/>
</dbReference>
<keyword evidence="6" id="KW-0408">Iron</keyword>
<organism evidence="17 18">
    <name type="scientific">Nitrospirillum iridis</name>
    <dbReference type="NCBI Taxonomy" id="765888"/>
    <lineage>
        <taxon>Bacteria</taxon>
        <taxon>Pseudomonadati</taxon>
        <taxon>Pseudomonadota</taxon>
        <taxon>Alphaproteobacteria</taxon>
        <taxon>Rhodospirillales</taxon>
        <taxon>Azospirillaceae</taxon>
        <taxon>Nitrospirillum</taxon>
    </lineage>
</organism>
<keyword evidence="9 11" id="KW-0472">Membrane</keyword>
<evidence type="ECO:0000256" key="2">
    <source>
        <dbReference type="ARBA" id="ARBA00022448"/>
    </source>
</evidence>
<feature type="region of interest" description="Disordered" evidence="13">
    <location>
        <begin position="20"/>
        <end position="52"/>
    </location>
</feature>
<evidence type="ECO:0000256" key="7">
    <source>
        <dbReference type="ARBA" id="ARBA00023065"/>
    </source>
</evidence>
<comment type="caution">
    <text evidence="17">The sequence shown here is derived from an EMBL/GenBank/DDBJ whole genome shotgun (WGS) entry which is preliminary data.</text>
</comment>
<proteinExistence type="inferred from homology"/>
<sequence length="753" mass="80878">MLLGASALWLICGPSVHAQEQARPATTHEGQPAARPQGAPPPGEPPLGVAPATGTGELEEIVVTAQRRAENLQKIPIAITAISGDELASKARSSVDSALQDIPAVQVQAGAQGSQVYIRGVGTNGDPNSIDTDIAVFFDNVYTGRNEQLGAGLYDISRVEVLRGPQGTLYGRNAVGGTINVISNSPVQEYGGAVNLQVGDYGLRHVDAAVNVPVDETLAVRLAALRETKDGYYSNGGGATDVTGLRLKGLWKPTPALSLLGVVDYQHITGLGATTVSVSNFEAGHPWTAEEGFEDRLNYRFLTTSVQMDYDFDWATLTVIPAYSYSDRYIFTDLISGSRAVGDYQEKQYTGEIRLASPSDSAVKWQVGAYGLRSTNLNLVAPSAGTTSTTGYTAYYHNPPTTSYSVFGQATYPVTDSLRLTAGLRYTDDKKGYAYGIRSSYTLPGTSTYYDSGLLTTPDEKDSGVTYKAGVEYDLTADSMVYAQVATGFKAGGYNTSQLPPQTYEPEKLTAYEVGAKNRFLDNRLEVNAEAYYYDYKNYQLQYPLFGAGQDINTLYSLLLSQYGASTALTYANAHGLCGTSACTLASPPGQFTQPVANADTGTSYGADLEAKYRLTPHDEITLSIAYMHARYGNVAAVSDISGTQVASAPTWSGVIGYEHSWDLAGGLLTVRGESKLSTGYVTTTSLSFPHHWQPGYSRSDAYVSYVFPDDRYTIGAFVHNIEDRAQVTAAFPNSRLLVTTPRTFGFTASAKF</sequence>
<dbReference type="GO" id="GO:0009279">
    <property type="term" value="C:cell outer membrane"/>
    <property type="evidence" value="ECO:0007669"/>
    <property type="project" value="UniProtKB-SubCell"/>
</dbReference>
<dbReference type="EMBL" id="JACIIZ010000011">
    <property type="protein sequence ID" value="MBB6253257.1"/>
    <property type="molecule type" value="Genomic_DNA"/>
</dbReference>
<evidence type="ECO:0000256" key="1">
    <source>
        <dbReference type="ARBA" id="ARBA00004571"/>
    </source>
</evidence>
<evidence type="ECO:0000256" key="9">
    <source>
        <dbReference type="ARBA" id="ARBA00023136"/>
    </source>
</evidence>
<keyword evidence="4" id="KW-0410">Iron transport</keyword>
<dbReference type="AlphaFoldDB" id="A0A7X0EDX1"/>
<feature type="chain" id="PRO_5031240145" evidence="14">
    <location>
        <begin position="19"/>
        <end position="753"/>
    </location>
</feature>
<evidence type="ECO:0000256" key="3">
    <source>
        <dbReference type="ARBA" id="ARBA00022452"/>
    </source>
</evidence>
<dbReference type="InterPro" id="IPR000531">
    <property type="entry name" value="Beta-barrel_TonB"/>
</dbReference>
<keyword evidence="5 11" id="KW-0812">Transmembrane</keyword>
<dbReference type="Pfam" id="PF00593">
    <property type="entry name" value="TonB_dep_Rec_b-barrel"/>
    <property type="match status" value="1"/>
</dbReference>
<evidence type="ECO:0000259" key="16">
    <source>
        <dbReference type="Pfam" id="PF07715"/>
    </source>
</evidence>
<keyword evidence="8 12" id="KW-0798">TonB box</keyword>
<accession>A0A7X0EDX1</accession>
<evidence type="ECO:0000256" key="6">
    <source>
        <dbReference type="ARBA" id="ARBA00023004"/>
    </source>
</evidence>
<name>A0A7X0EDX1_9PROT</name>
<evidence type="ECO:0000313" key="17">
    <source>
        <dbReference type="EMBL" id="MBB6253257.1"/>
    </source>
</evidence>
<dbReference type="Gene3D" id="2.40.170.20">
    <property type="entry name" value="TonB-dependent receptor, beta-barrel domain"/>
    <property type="match status" value="1"/>
</dbReference>
<keyword evidence="10 11" id="KW-0998">Cell outer membrane</keyword>
<dbReference type="Pfam" id="PF07715">
    <property type="entry name" value="Plug"/>
    <property type="match status" value="1"/>
</dbReference>
<comment type="subcellular location">
    <subcellularLocation>
        <location evidence="1 11">Cell outer membrane</location>
        <topology evidence="1 11">Multi-pass membrane protein</topology>
    </subcellularLocation>
</comment>
<evidence type="ECO:0000256" key="4">
    <source>
        <dbReference type="ARBA" id="ARBA00022496"/>
    </source>
</evidence>
<evidence type="ECO:0000256" key="13">
    <source>
        <dbReference type="SAM" id="MobiDB-lite"/>
    </source>
</evidence>
<dbReference type="SUPFAM" id="SSF56935">
    <property type="entry name" value="Porins"/>
    <property type="match status" value="1"/>
</dbReference>
<dbReference type="PROSITE" id="PS52016">
    <property type="entry name" value="TONB_DEPENDENT_REC_3"/>
    <property type="match status" value="1"/>
</dbReference>
<dbReference type="CDD" id="cd01347">
    <property type="entry name" value="ligand_gated_channel"/>
    <property type="match status" value="1"/>
</dbReference>
<evidence type="ECO:0000256" key="12">
    <source>
        <dbReference type="RuleBase" id="RU003357"/>
    </source>
</evidence>
<feature type="signal peptide" evidence="14">
    <location>
        <begin position="1"/>
        <end position="18"/>
    </location>
</feature>
<evidence type="ECO:0000256" key="8">
    <source>
        <dbReference type="ARBA" id="ARBA00023077"/>
    </source>
</evidence>
<keyword evidence="17" id="KW-0675">Receptor</keyword>
<keyword evidence="7" id="KW-0406">Ion transport</keyword>
<dbReference type="GO" id="GO:0006826">
    <property type="term" value="P:iron ion transport"/>
    <property type="evidence" value="ECO:0007669"/>
    <property type="project" value="UniProtKB-KW"/>
</dbReference>
<keyword evidence="14" id="KW-0732">Signal</keyword>